<evidence type="ECO:0000256" key="2">
    <source>
        <dbReference type="ARBA" id="ARBA00022475"/>
    </source>
</evidence>
<dbReference type="Gene3D" id="1.20.1250.20">
    <property type="entry name" value="MFS general substrate transporter like domains"/>
    <property type="match status" value="1"/>
</dbReference>
<proteinExistence type="predicted"/>
<dbReference type="PANTHER" id="PTHR43124:SF3">
    <property type="entry name" value="CHLORAMPHENICOL EFFLUX PUMP RV0191"/>
    <property type="match status" value="1"/>
</dbReference>
<keyword evidence="9" id="KW-1185">Reference proteome</keyword>
<keyword evidence="4 6" id="KW-1133">Transmembrane helix</keyword>
<comment type="subcellular location">
    <subcellularLocation>
        <location evidence="1">Cell membrane</location>
        <topology evidence="1">Multi-pass membrane protein</topology>
    </subcellularLocation>
</comment>
<dbReference type="GO" id="GO:0022857">
    <property type="term" value="F:transmembrane transporter activity"/>
    <property type="evidence" value="ECO:0007669"/>
    <property type="project" value="InterPro"/>
</dbReference>
<evidence type="ECO:0000256" key="1">
    <source>
        <dbReference type="ARBA" id="ARBA00004651"/>
    </source>
</evidence>
<feature type="transmembrane region" description="Helical" evidence="6">
    <location>
        <begin position="174"/>
        <end position="192"/>
    </location>
</feature>
<dbReference type="EMBL" id="MDEG01000012">
    <property type="protein sequence ID" value="PPU96869.1"/>
    <property type="molecule type" value="Genomic_DNA"/>
</dbReference>
<evidence type="ECO:0000256" key="3">
    <source>
        <dbReference type="ARBA" id="ARBA00022692"/>
    </source>
</evidence>
<dbReference type="PANTHER" id="PTHR43124">
    <property type="entry name" value="PURINE EFFLUX PUMP PBUE"/>
    <property type="match status" value="1"/>
</dbReference>
<feature type="transmembrane region" description="Helical" evidence="6">
    <location>
        <begin position="57"/>
        <end position="76"/>
    </location>
</feature>
<feature type="domain" description="Major facilitator superfamily (MFS) profile" evidence="7">
    <location>
        <begin position="22"/>
        <end position="394"/>
    </location>
</feature>
<evidence type="ECO:0000256" key="5">
    <source>
        <dbReference type="ARBA" id="ARBA00023136"/>
    </source>
</evidence>
<name>A0A2S7EUR2_9XANT</name>
<protein>
    <submittedName>
        <fullName evidence="8">MFS transporter</fullName>
    </submittedName>
</protein>
<organism evidence="8 9">
    <name type="scientific">Xanthomonas hyacinthi</name>
    <dbReference type="NCBI Taxonomy" id="56455"/>
    <lineage>
        <taxon>Bacteria</taxon>
        <taxon>Pseudomonadati</taxon>
        <taxon>Pseudomonadota</taxon>
        <taxon>Gammaproteobacteria</taxon>
        <taxon>Lysobacterales</taxon>
        <taxon>Lysobacteraceae</taxon>
        <taxon>Xanthomonas</taxon>
    </lineage>
</organism>
<feature type="transmembrane region" description="Helical" evidence="6">
    <location>
        <begin position="20"/>
        <end position="45"/>
    </location>
</feature>
<evidence type="ECO:0000259" key="7">
    <source>
        <dbReference type="PROSITE" id="PS50850"/>
    </source>
</evidence>
<dbReference type="SUPFAM" id="SSF103473">
    <property type="entry name" value="MFS general substrate transporter"/>
    <property type="match status" value="1"/>
</dbReference>
<dbReference type="Proteomes" id="UP000238261">
    <property type="component" value="Unassembled WGS sequence"/>
</dbReference>
<keyword evidence="3 6" id="KW-0812">Transmembrane</keyword>
<gene>
    <name evidence="8" type="ORF">XhyaCFBP1156_13940</name>
</gene>
<sequence length="394" mass="41950">MQSNKSNNSHLFNESRRLPVFALLALAASTFITILTETLPAGLLLRISADLKISEAMTGQLVTAYAIGSLIAAIPLSVATRGWNRRPLLILTIAGFAVINLATAWSSNYWFTLFVRFLAGMSSGLLWSIVGGYAARLVPDDLKGRAIAIAMVGTPLALSLGLPASTFLGEILDWRTVFVVMSVASVLLIVWIRWNMPDLPGQDVRTKLTLGRVFALPGMKAILLTLTVFILAHNILYTYIGPFVVPSGLGGELSRVLLIFGITSLIGIAIVGSNIDRHLRRLMLISVALFIVAALALVLGIENRLIIYSAVAVWGLGYGGSATLFQTATAHTSGSDIDVAQAMTVVAWNLSISGGGIAGGLLLAYGPRALPFAVVPLLLIALVTVWESSSHGFR</sequence>
<keyword evidence="5 6" id="KW-0472">Membrane</keyword>
<evidence type="ECO:0000256" key="6">
    <source>
        <dbReference type="SAM" id="Phobius"/>
    </source>
</evidence>
<feature type="transmembrane region" description="Helical" evidence="6">
    <location>
        <begin position="256"/>
        <end position="275"/>
    </location>
</feature>
<comment type="caution">
    <text evidence="8">The sequence shown here is derived from an EMBL/GenBank/DDBJ whole genome shotgun (WGS) entry which is preliminary data.</text>
</comment>
<evidence type="ECO:0000256" key="4">
    <source>
        <dbReference type="ARBA" id="ARBA00022989"/>
    </source>
</evidence>
<dbReference type="Pfam" id="PF07690">
    <property type="entry name" value="MFS_1"/>
    <property type="match status" value="1"/>
</dbReference>
<feature type="transmembrane region" description="Helical" evidence="6">
    <location>
        <begin position="213"/>
        <end position="236"/>
    </location>
</feature>
<accession>A0A2S7EUR2</accession>
<dbReference type="InterPro" id="IPR050189">
    <property type="entry name" value="MFS_Efflux_Transporters"/>
</dbReference>
<dbReference type="CDD" id="cd17324">
    <property type="entry name" value="MFS_NepI_like"/>
    <property type="match status" value="1"/>
</dbReference>
<evidence type="ECO:0000313" key="8">
    <source>
        <dbReference type="EMBL" id="PPU96869.1"/>
    </source>
</evidence>
<feature type="transmembrane region" description="Helical" evidence="6">
    <location>
        <begin position="345"/>
        <end position="363"/>
    </location>
</feature>
<feature type="transmembrane region" description="Helical" evidence="6">
    <location>
        <begin position="282"/>
        <end position="299"/>
    </location>
</feature>
<dbReference type="InterPro" id="IPR011701">
    <property type="entry name" value="MFS"/>
</dbReference>
<dbReference type="InterPro" id="IPR036259">
    <property type="entry name" value="MFS_trans_sf"/>
</dbReference>
<dbReference type="GO" id="GO:0005886">
    <property type="term" value="C:plasma membrane"/>
    <property type="evidence" value="ECO:0007669"/>
    <property type="project" value="UniProtKB-SubCell"/>
</dbReference>
<dbReference type="AlphaFoldDB" id="A0A2S7EUR2"/>
<evidence type="ECO:0000313" key="9">
    <source>
        <dbReference type="Proteomes" id="UP000238261"/>
    </source>
</evidence>
<feature type="transmembrane region" description="Helical" evidence="6">
    <location>
        <begin position="305"/>
        <end position="325"/>
    </location>
</feature>
<feature type="transmembrane region" description="Helical" evidence="6">
    <location>
        <begin position="113"/>
        <end position="135"/>
    </location>
</feature>
<dbReference type="PROSITE" id="PS50850">
    <property type="entry name" value="MFS"/>
    <property type="match status" value="1"/>
</dbReference>
<feature type="transmembrane region" description="Helical" evidence="6">
    <location>
        <begin position="147"/>
        <end position="168"/>
    </location>
</feature>
<keyword evidence="2" id="KW-1003">Cell membrane</keyword>
<dbReference type="RefSeq" id="WP_046979427.1">
    <property type="nucleotide sequence ID" value="NZ_CP043476.1"/>
</dbReference>
<feature type="transmembrane region" description="Helical" evidence="6">
    <location>
        <begin position="369"/>
        <end position="386"/>
    </location>
</feature>
<feature type="transmembrane region" description="Helical" evidence="6">
    <location>
        <begin position="88"/>
        <end position="107"/>
    </location>
</feature>
<dbReference type="OrthoDB" id="2810795at2"/>
<reference evidence="9" key="1">
    <citation type="submission" date="2016-08" db="EMBL/GenBank/DDBJ databases">
        <authorList>
            <person name="Merda D."/>
            <person name="Briand M."/>
            <person name="Taghouti G."/>
            <person name="Carrere S."/>
            <person name="Gouzy J."/>
            <person name="Portier P."/>
            <person name="Jacques M.-A."/>
            <person name="Fischer-Le Saux M."/>
        </authorList>
    </citation>
    <scope>NUCLEOTIDE SEQUENCE [LARGE SCALE GENOMIC DNA]</scope>
    <source>
        <strain evidence="9">CFBP1156</strain>
    </source>
</reference>
<dbReference type="InterPro" id="IPR020846">
    <property type="entry name" value="MFS_dom"/>
</dbReference>